<dbReference type="Proteomes" id="UP000823877">
    <property type="component" value="Unassembled WGS sequence"/>
</dbReference>
<dbReference type="Pfam" id="PF13419">
    <property type="entry name" value="HAD_2"/>
    <property type="match status" value="1"/>
</dbReference>
<dbReference type="Gene3D" id="1.10.150.240">
    <property type="entry name" value="Putative phosphatase, domain 2"/>
    <property type="match status" value="1"/>
</dbReference>
<dbReference type="InterPro" id="IPR006439">
    <property type="entry name" value="HAD-SF_hydro_IA"/>
</dbReference>
<dbReference type="PRINTS" id="PR00413">
    <property type="entry name" value="HADHALOGNASE"/>
</dbReference>
<dbReference type="InterPro" id="IPR023214">
    <property type="entry name" value="HAD_sf"/>
</dbReference>
<dbReference type="SUPFAM" id="SSF56784">
    <property type="entry name" value="HAD-like"/>
    <property type="match status" value="1"/>
</dbReference>
<dbReference type="PANTHER" id="PTHR18901">
    <property type="entry name" value="2-DEOXYGLUCOSE-6-PHOSPHATE PHOSPHATASE 2"/>
    <property type="match status" value="1"/>
</dbReference>
<dbReference type="EMBL" id="DWXN01000013">
    <property type="protein sequence ID" value="HJB75711.1"/>
    <property type="molecule type" value="Genomic_DNA"/>
</dbReference>
<dbReference type="SFLD" id="SFLDG01129">
    <property type="entry name" value="C1.5:_HAD__Beta-PGM__Phosphata"/>
    <property type="match status" value="1"/>
</dbReference>
<reference evidence="1" key="1">
    <citation type="journal article" date="2021" name="PeerJ">
        <title>Extensive microbial diversity within the chicken gut microbiome revealed by metagenomics and culture.</title>
        <authorList>
            <person name="Gilroy R."/>
            <person name="Ravi A."/>
            <person name="Getino M."/>
            <person name="Pursley I."/>
            <person name="Horton D.L."/>
            <person name="Alikhan N.F."/>
            <person name="Baker D."/>
            <person name="Gharbi K."/>
            <person name="Hall N."/>
            <person name="Watson M."/>
            <person name="Adriaenssens E.M."/>
            <person name="Foster-Nyarko E."/>
            <person name="Jarju S."/>
            <person name="Secka A."/>
            <person name="Antonio M."/>
            <person name="Oren A."/>
            <person name="Chaudhuri R.R."/>
            <person name="La Ragione R."/>
            <person name="Hildebrand F."/>
            <person name="Pallen M.J."/>
        </authorList>
    </citation>
    <scope>NUCLEOTIDE SEQUENCE</scope>
    <source>
        <strain evidence="1">CHK188-16595</strain>
    </source>
</reference>
<dbReference type="AlphaFoldDB" id="A0A9D2MJ28"/>
<dbReference type="InterPro" id="IPR041492">
    <property type="entry name" value="HAD_2"/>
</dbReference>
<evidence type="ECO:0000313" key="2">
    <source>
        <dbReference type="Proteomes" id="UP000823877"/>
    </source>
</evidence>
<gene>
    <name evidence="1" type="ORF">IAA37_08605</name>
</gene>
<reference evidence="1" key="2">
    <citation type="submission" date="2021-04" db="EMBL/GenBank/DDBJ databases">
        <authorList>
            <person name="Gilroy R."/>
        </authorList>
    </citation>
    <scope>NUCLEOTIDE SEQUENCE</scope>
    <source>
        <strain evidence="1">CHK188-16595</strain>
    </source>
</reference>
<comment type="caution">
    <text evidence="1">The sequence shown here is derived from an EMBL/GenBank/DDBJ whole genome shotgun (WGS) entry which is preliminary data.</text>
</comment>
<name>A0A9D2MJ28_9FIRM</name>
<dbReference type="NCBIfam" id="TIGR01509">
    <property type="entry name" value="HAD-SF-IA-v3"/>
    <property type="match status" value="1"/>
</dbReference>
<protein>
    <submittedName>
        <fullName evidence="1">HAD family phosphatase</fullName>
    </submittedName>
</protein>
<dbReference type="InterPro" id="IPR036412">
    <property type="entry name" value="HAD-like_sf"/>
</dbReference>
<dbReference type="SFLD" id="SFLDG01135">
    <property type="entry name" value="C1.5.6:_HAD__Beta-PGM__Phospha"/>
    <property type="match status" value="1"/>
</dbReference>
<dbReference type="SFLD" id="SFLDS00003">
    <property type="entry name" value="Haloacid_Dehalogenase"/>
    <property type="match status" value="1"/>
</dbReference>
<organism evidence="1 2">
    <name type="scientific">Candidatus Eubacterium faecale</name>
    <dbReference type="NCBI Taxonomy" id="2838568"/>
    <lineage>
        <taxon>Bacteria</taxon>
        <taxon>Bacillati</taxon>
        <taxon>Bacillota</taxon>
        <taxon>Clostridia</taxon>
        <taxon>Eubacteriales</taxon>
        <taxon>Eubacteriaceae</taxon>
        <taxon>Eubacterium</taxon>
    </lineage>
</organism>
<dbReference type="PANTHER" id="PTHR18901:SF38">
    <property type="entry name" value="PSEUDOURIDINE-5'-PHOSPHATASE"/>
    <property type="match status" value="1"/>
</dbReference>
<accession>A0A9D2MJ28</accession>
<dbReference type="InterPro" id="IPR023198">
    <property type="entry name" value="PGP-like_dom2"/>
</dbReference>
<dbReference type="Gene3D" id="3.40.50.1000">
    <property type="entry name" value="HAD superfamily/HAD-like"/>
    <property type="match status" value="1"/>
</dbReference>
<sequence length="216" mass="23635">MKAVVFDMDGVLFDTERLGFAAWDYASEKMNVPPASELAFQTLGMTAPAVDRVLKAHYGNDFDISRFRLLCREYTYRYFAENGVPQKPYLKESLAMLKAAGFKIALASSTASAGVCRNLKDADIETDFDSVICGDMIKNSKPAPDIYLAAARALGVLPAECFAVEDSKNGVLSAYRAGMKVIMVPDLWGGEEETDKLLFSKCADLKAAAETILKEN</sequence>
<proteinExistence type="predicted"/>
<evidence type="ECO:0000313" key="1">
    <source>
        <dbReference type="EMBL" id="HJB75711.1"/>
    </source>
</evidence>